<protein>
    <recommendedName>
        <fullName evidence="3">HNH nuclease domain-containing protein</fullName>
    </recommendedName>
</protein>
<dbReference type="EMBL" id="ML179160">
    <property type="protein sequence ID" value="THU97195.1"/>
    <property type="molecule type" value="Genomic_DNA"/>
</dbReference>
<dbReference type="Proteomes" id="UP000297245">
    <property type="component" value="Unassembled WGS sequence"/>
</dbReference>
<evidence type="ECO:0000313" key="1">
    <source>
        <dbReference type="EMBL" id="THU97195.1"/>
    </source>
</evidence>
<gene>
    <name evidence="1" type="ORF">K435DRAFT_889686</name>
</gene>
<sequence>MDLVSARVIGYLLLYPLNHTSRQRVTTEVFSINRLYKNEVSEKVFLLGKMYIDHLICPFRGSPGRTPSSSQHVSRPSYDFLRDMIRETLVPYPTNHSQTKSNALIRDGFRCMVTRKLDLESVASVKDLGTLVASEWPKDPGTTTECAYIFPKSTSSGISGTTPPELQKLQCAASFWTILESFGYSGISQELNGQQVHQLGNVMTHDIGLHKWMDKLVLWFEEAADGVPNHYNVKIIERYETLARRHLSLPTDVTFTVDQIVQSRLKPDSPPLTGSELPLPNPKYLHIHASVCRIAHMSGAADYIDFIFRDMERLDVLAEDGASADVLAGTLSFSTALPAVGTALVRECGR</sequence>
<name>A0A4V4HG22_DENBC</name>
<organism evidence="1 2">
    <name type="scientific">Dendrothele bispora (strain CBS 962.96)</name>
    <dbReference type="NCBI Taxonomy" id="1314807"/>
    <lineage>
        <taxon>Eukaryota</taxon>
        <taxon>Fungi</taxon>
        <taxon>Dikarya</taxon>
        <taxon>Basidiomycota</taxon>
        <taxon>Agaricomycotina</taxon>
        <taxon>Agaricomycetes</taxon>
        <taxon>Agaricomycetidae</taxon>
        <taxon>Agaricales</taxon>
        <taxon>Agaricales incertae sedis</taxon>
        <taxon>Dendrothele</taxon>
    </lineage>
</organism>
<dbReference type="OrthoDB" id="2104739at2759"/>
<proteinExistence type="predicted"/>
<accession>A0A4V4HG22</accession>
<dbReference type="AlphaFoldDB" id="A0A4V4HG22"/>
<evidence type="ECO:0000313" key="2">
    <source>
        <dbReference type="Proteomes" id="UP000297245"/>
    </source>
</evidence>
<evidence type="ECO:0008006" key="3">
    <source>
        <dbReference type="Google" id="ProtNLM"/>
    </source>
</evidence>
<reference evidence="1 2" key="1">
    <citation type="journal article" date="2019" name="Nat. Ecol. Evol.">
        <title>Megaphylogeny resolves global patterns of mushroom evolution.</title>
        <authorList>
            <person name="Varga T."/>
            <person name="Krizsan K."/>
            <person name="Foldi C."/>
            <person name="Dima B."/>
            <person name="Sanchez-Garcia M."/>
            <person name="Sanchez-Ramirez S."/>
            <person name="Szollosi G.J."/>
            <person name="Szarkandi J.G."/>
            <person name="Papp V."/>
            <person name="Albert L."/>
            <person name="Andreopoulos W."/>
            <person name="Angelini C."/>
            <person name="Antonin V."/>
            <person name="Barry K.W."/>
            <person name="Bougher N.L."/>
            <person name="Buchanan P."/>
            <person name="Buyck B."/>
            <person name="Bense V."/>
            <person name="Catcheside P."/>
            <person name="Chovatia M."/>
            <person name="Cooper J."/>
            <person name="Damon W."/>
            <person name="Desjardin D."/>
            <person name="Finy P."/>
            <person name="Geml J."/>
            <person name="Haridas S."/>
            <person name="Hughes K."/>
            <person name="Justo A."/>
            <person name="Karasinski D."/>
            <person name="Kautmanova I."/>
            <person name="Kiss B."/>
            <person name="Kocsube S."/>
            <person name="Kotiranta H."/>
            <person name="LaButti K.M."/>
            <person name="Lechner B.E."/>
            <person name="Liimatainen K."/>
            <person name="Lipzen A."/>
            <person name="Lukacs Z."/>
            <person name="Mihaltcheva S."/>
            <person name="Morgado L.N."/>
            <person name="Niskanen T."/>
            <person name="Noordeloos M.E."/>
            <person name="Ohm R.A."/>
            <person name="Ortiz-Santana B."/>
            <person name="Ovrebo C."/>
            <person name="Racz N."/>
            <person name="Riley R."/>
            <person name="Savchenko A."/>
            <person name="Shiryaev A."/>
            <person name="Soop K."/>
            <person name="Spirin V."/>
            <person name="Szebenyi C."/>
            <person name="Tomsovsky M."/>
            <person name="Tulloss R.E."/>
            <person name="Uehling J."/>
            <person name="Grigoriev I.V."/>
            <person name="Vagvolgyi C."/>
            <person name="Papp T."/>
            <person name="Martin F.M."/>
            <person name="Miettinen O."/>
            <person name="Hibbett D.S."/>
            <person name="Nagy L.G."/>
        </authorList>
    </citation>
    <scope>NUCLEOTIDE SEQUENCE [LARGE SCALE GENOMIC DNA]</scope>
    <source>
        <strain evidence="1 2">CBS 962.96</strain>
    </source>
</reference>
<keyword evidence="2" id="KW-1185">Reference proteome</keyword>